<comment type="caution">
    <text evidence="2">The sequence shown here is derived from an EMBL/GenBank/DDBJ whole genome shotgun (WGS) entry which is preliminary data.</text>
</comment>
<accession>A0A2M9ZKQ7</accession>
<evidence type="ECO:0000313" key="1">
    <source>
        <dbReference type="EMBL" id="PJZ69947.1"/>
    </source>
</evidence>
<dbReference type="OrthoDB" id="331868at2"/>
<evidence type="ECO:0000313" key="4">
    <source>
        <dbReference type="Proteomes" id="UP000231990"/>
    </source>
</evidence>
<dbReference type="Pfam" id="PF14375">
    <property type="entry name" value="Cys_rich_CWC"/>
    <property type="match status" value="1"/>
</dbReference>
<proteinExistence type="predicted"/>
<dbReference type="InterPro" id="IPR032720">
    <property type="entry name" value="Cys_rich_CWC"/>
</dbReference>
<name>A0A2M9ZKQ7_9LEPT</name>
<dbReference type="Proteomes" id="UP000231990">
    <property type="component" value="Unassembled WGS sequence"/>
</dbReference>
<evidence type="ECO:0000313" key="2">
    <source>
        <dbReference type="EMBL" id="PJZ72645.1"/>
    </source>
</evidence>
<protein>
    <recommendedName>
        <fullName evidence="5">Cysteine-rich CWC</fullName>
    </recommendedName>
</protein>
<evidence type="ECO:0008006" key="5">
    <source>
        <dbReference type="Google" id="ProtNLM"/>
    </source>
</evidence>
<organism evidence="2 4">
    <name type="scientific">Leptospira perolatii</name>
    <dbReference type="NCBI Taxonomy" id="2023191"/>
    <lineage>
        <taxon>Bacteria</taxon>
        <taxon>Pseudomonadati</taxon>
        <taxon>Spirochaetota</taxon>
        <taxon>Spirochaetia</taxon>
        <taxon>Leptospirales</taxon>
        <taxon>Leptospiraceae</taxon>
        <taxon>Leptospira</taxon>
    </lineage>
</organism>
<gene>
    <name evidence="1" type="ORF">CH360_08575</name>
    <name evidence="2" type="ORF">CH373_13110</name>
</gene>
<dbReference type="Proteomes" id="UP000231962">
    <property type="component" value="Unassembled WGS sequence"/>
</dbReference>
<keyword evidence="3" id="KW-1185">Reference proteome</keyword>
<dbReference type="RefSeq" id="WP_100713614.1">
    <property type="nucleotide sequence ID" value="NZ_NPDY01000006.1"/>
</dbReference>
<reference evidence="3 4" key="1">
    <citation type="submission" date="2017-07" db="EMBL/GenBank/DDBJ databases">
        <title>Leptospira spp. isolated from tropical soils.</title>
        <authorList>
            <person name="Thibeaux R."/>
            <person name="Iraola G."/>
            <person name="Ferres I."/>
            <person name="Bierque E."/>
            <person name="Girault D."/>
            <person name="Soupe-Gilbert M.-E."/>
            <person name="Picardeau M."/>
            <person name="Goarant C."/>
        </authorList>
    </citation>
    <scope>NUCLEOTIDE SEQUENCE [LARGE SCALE GENOMIC DNA]</scope>
    <source>
        <strain evidence="2 4">FH1-B-B1</strain>
        <strain evidence="1 3">FH1-B-C1</strain>
    </source>
</reference>
<dbReference type="AlphaFoldDB" id="A0A2M9ZKQ7"/>
<dbReference type="EMBL" id="NPDZ01000008">
    <property type="protein sequence ID" value="PJZ72645.1"/>
    <property type="molecule type" value="Genomic_DNA"/>
</dbReference>
<sequence length="59" mass="6754">MSEKKCSKCSAPFLCCNEEPGCWCEDVNLTSETLIRLRTEYSNCLCEKCLRQEESGQII</sequence>
<dbReference type="EMBL" id="NPDY01000006">
    <property type="protein sequence ID" value="PJZ69947.1"/>
    <property type="molecule type" value="Genomic_DNA"/>
</dbReference>
<evidence type="ECO:0000313" key="3">
    <source>
        <dbReference type="Proteomes" id="UP000231962"/>
    </source>
</evidence>